<accession>A0A1E7Q8Q6</accession>
<gene>
    <name evidence="2" type="ORF">BI198_14045</name>
</gene>
<dbReference type="OrthoDB" id="5502479at2"/>
<protein>
    <recommendedName>
        <fullName evidence="4">DUF3014 domain-containing protein</fullName>
    </recommendedName>
</protein>
<evidence type="ECO:0000313" key="2">
    <source>
        <dbReference type="EMBL" id="OEY70559.1"/>
    </source>
</evidence>
<reference evidence="3" key="1">
    <citation type="submission" date="2016-09" db="EMBL/GenBank/DDBJ databases">
        <authorList>
            <person name="Wan X."/>
            <person name="Hou S."/>
        </authorList>
    </citation>
    <scope>NUCLEOTIDE SEQUENCE [LARGE SCALE GENOMIC DNA]</scope>
    <source>
        <strain evidence="3">KH87</strain>
    </source>
</reference>
<evidence type="ECO:0000313" key="3">
    <source>
        <dbReference type="Proteomes" id="UP000242258"/>
    </source>
</evidence>
<dbReference type="AlphaFoldDB" id="A0A1E7Q8Q6"/>
<dbReference type="STRING" id="1628148.BI198_14045"/>
<dbReference type="EMBL" id="MKEK01000001">
    <property type="protein sequence ID" value="OEY70559.1"/>
    <property type="molecule type" value="Genomic_DNA"/>
</dbReference>
<dbReference type="Proteomes" id="UP000242258">
    <property type="component" value="Unassembled WGS sequence"/>
</dbReference>
<keyword evidence="1" id="KW-0472">Membrane</keyword>
<keyword evidence="3" id="KW-1185">Reference proteome</keyword>
<name>A0A1E7Q8Q6_9GAMM</name>
<feature type="transmembrane region" description="Helical" evidence="1">
    <location>
        <begin position="13"/>
        <end position="32"/>
    </location>
</feature>
<keyword evidence="1" id="KW-1133">Transmembrane helix</keyword>
<sequence>MTTDTSTTGQQKYYFAIAAVVVVLLLALWFLFKPDAKVIEPEQPIATETAPPVITAPVETVTTPESEFTTDLPAEPEDVVEVVETPLPTLDESDPEIKQTLLNLDWQPGLASLIVTDQMVRNFVVQVDNIAHGQLVKGHNVLQPIDQRFIGGKNPPYQLEDANFSRYEPYVALLESISAAEMLVTLQRFEPLAEQAFKELGYPDDSFKQRVVSAIDVLLQTPEVDYPITLDRPSVMYKFADARLEALPAPQKMMLRMGPENQKRLKAVLRQYRTELQQ</sequence>
<proteinExistence type="predicted"/>
<dbReference type="InterPro" id="IPR021382">
    <property type="entry name" value="DUF3014"/>
</dbReference>
<dbReference type="Pfam" id="PF11219">
    <property type="entry name" value="DUF3014"/>
    <property type="match status" value="1"/>
</dbReference>
<dbReference type="RefSeq" id="WP_070050113.1">
    <property type="nucleotide sequence ID" value="NZ_CBCSDO010000002.1"/>
</dbReference>
<evidence type="ECO:0000256" key="1">
    <source>
        <dbReference type="SAM" id="Phobius"/>
    </source>
</evidence>
<organism evidence="2 3">
    <name type="scientific">Rheinheimera salexigens</name>
    <dbReference type="NCBI Taxonomy" id="1628148"/>
    <lineage>
        <taxon>Bacteria</taxon>
        <taxon>Pseudomonadati</taxon>
        <taxon>Pseudomonadota</taxon>
        <taxon>Gammaproteobacteria</taxon>
        <taxon>Chromatiales</taxon>
        <taxon>Chromatiaceae</taxon>
        <taxon>Rheinheimera</taxon>
    </lineage>
</organism>
<evidence type="ECO:0008006" key="4">
    <source>
        <dbReference type="Google" id="ProtNLM"/>
    </source>
</evidence>
<keyword evidence="1" id="KW-0812">Transmembrane</keyword>
<comment type="caution">
    <text evidence="2">The sequence shown here is derived from an EMBL/GenBank/DDBJ whole genome shotgun (WGS) entry which is preliminary data.</text>
</comment>